<dbReference type="PANTHER" id="PTHR35093:SF8">
    <property type="entry name" value="OUTER MEMBRANE PROTEIN NMB0088-RELATED"/>
    <property type="match status" value="1"/>
</dbReference>
<comment type="similarity">
    <text evidence="2">Belongs to the OmpP1/FadL family.</text>
</comment>
<organism evidence="8 9">
    <name type="scientific">Tenuifilum thalassicum</name>
    <dbReference type="NCBI Taxonomy" id="2590900"/>
    <lineage>
        <taxon>Bacteria</taxon>
        <taxon>Pseudomonadati</taxon>
        <taxon>Bacteroidota</taxon>
        <taxon>Bacteroidia</taxon>
        <taxon>Bacteroidales</taxon>
        <taxon>Tenuifilaceae</taxon>
        <taxon>Tenuifilum</taxon>
    </lineage>
</organism>
<keyword evidence="9" id="KW-1185">Reference proteome</keyword>
<name>A0A7D4CPM5_9BACT</name>
<evidence type="ECO:0000256" key="4">
    <source>
        <dbReference type="ARBA" id="ARBA00022692"/>
    </source>
</evidence>
<dbReference type="RefSeq" id="WP_173072380.1">
    <property type="nucleotide sequence ID" value="NZ_CP041345.1"/>
</dbReference>
<keyword evidence="7" id="KW-0998">Cell outer membrane</keyword>
<evidence type="ECO:0000256" key="7">
    <source>
        <dbReference type="ARBA" id="ARBA00023237"/>
    </source>
</evidence>
<dbReference type="AlphaFoldDB" id="A0A7D4CPM5"/>
<dbReference type="EMBL" id="CP041345">
    <property type="protein sequence ID" value="QKG78865.1"/>
    <property type="molecule type" value="Genomic_DNA"/>
</dbReference>
<proteinExistence type="inferred from homology"/>
<comment type="subcellular location">
    <subcellularLocation>
        <location evidence="1">Cell outer membrane</location>
        <topology evidence="1">Multi-pass membrane protein</topology>
    </subcellularLocation>
</comment>
<evidence type="ECO:0000313" key="8">
    <source>
        <dbReference type="EMBL" id="QKG78865.1"/>
    </source>
</evidence>
<dbReference type="Gene3D" id="2.40.160.60">
    <property type="entry name" value="Outer membrane protein transport protein (OMPP1/FadL/TodX)"/>
    <property type="match status" value="1"/>
</dbReference>
<keyword evidence="4" id="KW-0812">Transmembrane</keyword>
<keyword evidence="5" id="KW-0732">Signal</keyword>
<reference evidence="8 9" key="1">
    <citation type="submission" date="2019-07" db="EMBL/GenBank/DDBJ databases">
        <title>Thalassofilum flectens gen. nov., sp. nov., a novel moderate thermophilic anaerobe from a shallow sea hot spring in Kunashir Island (Russia), representing a new family in the order Bacteroidales, and proposal of Thalassofilacea fam. nov.</title>
        <authorList>
            <person name="Kochetkova T.V."/>
            <person name="Podosokorskaya O.A."/>
            <person name="Novikov A."/>
            <person name="Elcheninov A.G."/>
            <person name="Toshchakov S.V."/>
            <person name="Kublanov I.V."/>
        </authorList>
    </citation>
    <scope>NUCLEOTIDE SEQUENCE [LARGE SCALE GENOMIC DNA]</scope>
    <source>
        <strain evidence="8 9">38-H</strain>
    </source>
</reference>
<evidence type="ECO:0000256" key="3">
    <source>
        <dbReference type="ARBA" id="ARBA00022452"/>
    </source>
</evidence>
<accession>A0A7D4CPM5</accession>
<dbReference type="SUPFAM" id="SSF56935">
    <property type="entry name" value="Porins"/>
    <property type="match status" value="2"/>
</dbReference>
<dbReference type="InterPro" id="IPR005017">
    <property type="entry name" value="OMPP1/FadL/TodX"/>
</dbReference>
<protein>
    <submittedName>
        <fullName evidence="8">Aromatic hydrocarbon degradation protein</fullName>
    </submittedName>
</protein>
<dbReference type="GO" id="GO:0015483">
    <property type="term" value="F:long-chain fatty acid transporting porin activity"/>
    <property type="evidence" value="ECO:0007669"/>
    <property type="project" value="TreeGrafter"/>
</dbReference>
<dbReference type="GO" id="GO:0009279">
    <property type="term" value="C:cell outer membrane"/>
    <property type="evidence" value="ECO:0007669"/>
    <property type="project" value="UniProtKB-SubCell"/>
</dbReference>
<evidence type="ECO:0000256" key="5">
    <source>
        <dbReference type="ARBA" id="ARBA00022729"/>
    </source>
</evidence>
<evidence type="ECO:0000256" key="1">
    <source>
        <dbReference type="ARBA" id="ARBA00004571"/>
    </source>
</evidence>
<evidence type="ECO:0000256" key="2">
    <source>
        <dbReference type="ARBA" id="ARBA00008163"/>
    </source>
</evidence>
<evidence type="ECO:0000256" key="6">
    <source>
        <dbReference type="ARBA" id="ARBA00023136"/>
    </source>
</evidence>
<keyword evidence="3" id="KW-1134">Transmembrane beta strand</keyword>
<keyword evidence="6" id="KW-0472">Membrane</keyword>
<gene>
    <name evidence="8" type="ORF">FHG85_00805</name>
</gene>
<dbReference type="Proteomes" id="UP000500961">
    <property type="component" value="Chromosome"/>
</dbReference>
<evidence type="ECO:0000313" key="9">
    <source>
        <dbReference type="Proteomes" id="UP000500961"/>
    </source>
</evidence>
<dbReference type="PANTHER" id="PTHR35093">
    <property type="entry name" value="OUTER MEMBRANE PROTEIN NMB0088-RELATED"/>
    <property type="match status" value="1"/>
</dbReference>
<dbReference type="KEGG" id="ttz:FHG85_00805"/>
<sequence>MRKQLLTIIATGFTTWVMAGGIVTNTNQSATYIRMLARDASTSIDAVYFNPAGMVKLDDGFHLYLSNQSLFQKKTIENKFPLLNDDKYVGDVAAPLFPNFYAVYKKDKLALGFGFQPNGGGGSATYNTGLPSFEIPISIIPPLLTSNGIPTDKYSADIYFDGSSVFWGAQLNASYAISDMISLSAGFRYIFAKNTYNGYLKNILINPNQPAFGANYNGVNMVSAPQFFTDAAATLNAWSAGASAYYTGLDPIVQGGGGSTLLSNGTSAGLTSQQIAEIQGLLVAAGVDPAALSSIDIATAQTTLGGAAPVFASNATQMTGYAGLTADKEVDAIQTGTGFAPILGVNLTFGEKLNVGIKYEFRTSLTLTNDTKVDGTGLFPDGGKLRYDIPAMLTGGFEYKALENLRVAGGFHYYFDKDAVIESAPGVKKEIDGNLYEFAAGLEYDITEKILISAGYLYAKTGVGKGYQTDLTHSLTSNTVGFGAMFKVNENLALELGTLYTMYNPDSKYIDYSSYGIPGITEAKEIYSRTNIGFAIGAAYKF</sequence>